<evidence type="ECO:0000259" key="8">
    <source>
        <dbReference type="Pfam" id="PF12932"/>
    </source>
</evidence>
<organism evidence="9 10">
    <name type="scientific">Choanephora cucurbitarum</name>
    <dbReference type="NCBI Taxonomy" id="101091"/>
    <lineage>
        <taxon>Eukaryota</taxon>
        <taxon>Fungi</taxon>
        <taxon>Fungi incertae sedis</taxon>
        <taxon>Mucoromycota</taxon>
        <taxon>Mucoromycotina</taxon>
        <taxon>Mucoromycetes</taxon>
        <taxon>Mucorales</taxon>
        <taxon>Mucorineae</taxon>
        <taxon>Choanephoraceae</taxon>
        <taxon>Choanephoroideae</taxon>
        <taxon>Choanephora</taxon>
    </lineage>
</organism>
<keyword evidence="6" id="KW-0472">Membrane</keyword>
<evidence type="ECO:0000256" key="2">
    <source>
        <dbReference type="ARBA" id="ARBA00022448"/>
    </source>
</evidence>
<evidence type="ECO:0000256" key="1">
    <source>
        <dbReference type="ARBA" id="ARBA00005927"/>
    </source>
</evidence>
<comment type="similarity">
    <text evidence="1 6">Belongs to the SEC16 family.</text>
</comment>
<dbReference type="CDD" id="cd09233">
    <property type="entry name" value="ACE1-Sec16-like"/>
    <property type="match status" value="1"/>
</dbReference>
<comment type="caution">
    <text evidence="9">The sequence shown here is derived from an EMBL/GenBank/DDBJ whole genome shotgun (WGS) entry which is preliminary data.</text>
</comment>
<evidence type="ECO:0000256" key="3">
    <source>
        <dbReference type="ARBA" id="ARBA00022824"/>
    </source>
</evidence>
<feature type="domain" description="Sec16 Sec23-binding" evidence="7">
    <location>
        <begin position="322"/>
        <end position="633"/>
    </location>
</feature>
<keyword evidence="10" id="KW-1185">Reference proteome</keyword>
<dbReference type="Pfam" id="PF12932">
    <property type="entry name" value="Sec16"/>
    <property type="match status" value="1"/>
</dbReference>
<feature type="non-terminal residue" evidence="9">
    <location>
        <position position="651"/>
    </location>
</feature>
<protein>
    <recommendedName>
        <fullName evidence="6">Protein transport protein sec16</fullName>
    </recommendedName>
</protein>
<dbReference type="GO" id="GO:0070973">
    <property type="term" value="P:protein localization to endoplasmic reticulum exit site"/>
    <property type="evidence" value="ECO:0007669"/>
    <property type="project" value="TreeGrafter"/>
</dbReference>
<feature type="domain" description="Sec16 central conserved" evidence="8">
    <location>
        <begin position="160"/>
        <end position="271"/>
    </location>
</feature>
<evidence type="ECO:0000313" key="9">
    <source>
        <dbReference type="EMBL" id="OBZ81485.1"/>
    </source>
</evidence>
<evidence type="ECO:0000256" key="5">
    <source>
        <dbReference type="ARBA" id="ARBA00024687"/>
    </source>
</evidence>
<dbReference type="InterPro" id="IPR024298">
    <property type="entry name" value="Sec16_Sec23-bd"/>
</dbReference>
<dbReference type="STRING" id="101091.A0A1C7MX49"/>
<dbReference type="GO" id="GO:0016192">
    <property type="term" value="P:vesicle-mediated transport"/>
    <property type="evidence" value="ECO:0007669"/>
    <property type="project" value="UniProtKB-KW"/>
</dbReference>
<dbReference type="GO" id="GO:0012507">
    <property type="term" value="C:ER to Golgi transport vesicle membrane"/>
    <property type="evidence" value="ECO:0007669"/>
    <property type="project" value="TreeGrafter"/>
</dbReference>
<evidence type="ECO:0000256" key="6">
    <source>
        <dbReference type="RuleBase" id="RU364101"/>
    </source>
</evidence>
<keyword evidence="3 6" id="KW-0256">Endoplasmic reticulum</keyword>
<keyword evidence="2 6" id="KW-0813">Transport</keyword>
<dbReference type="OrthoDB" id="8918678at2759"/>
<dbReference type="GO" id="GO:0070971">
    <property type="term" value="C:endoplasmic reticulum exit site"/>
    <property type="evidence" value="ECO:0007669"/>
    <property type="project" value="UniProtKB-ARBA"/>
</dbReference>
<dbReference type="GO" id="GO:0015031">
    <property type="term" value="P:protein transport"/>
    <property type="evidence" value="ECO:0007669"/>
    <property type="project" value="UniProtKB-KW"/>
</dbReference>
<accession>A0A1C7MX49</accession>
<dbReference type="InParanoid" id="A0A1C7MX49"/>
<keyword evidence="4 6" id="KW-0931">ER-Golgi transport</keyword>
<dbReference type="Pfam" id="PF12931">
    <property type="entry name" value="TPR_Sec16"/>
    <property type="match status" value="1"/>
</dbReference>
<evidence type="ECO:0000256" key="4">
    <source>
        <dbReference type="ARBA" id="ARBA00022892"/>
    </source>
</evidence>
<dbReference type="Proteomes" id="UP000093000">
    <property type="component" value="Unassembled WGS sequence"/>
</dbReference>
<dbReference type="EMBL" id="LUGH01001188">
    <property type="protein sequence ID" value="OBZ81485.1"/>
    <property type="molecule type" value="Genomic_DNA"/>
</dbReference>
<dbReference type="GO" id="GO:0005789">
    <property type="term" value="C:endoplasmic reticulum membrane"/>
    <property type="evidence" value="ECO:0007669"/>
    <property type="project" value="UniProtKB-SubCell"/>
</dbReference>
<dbReference type="InterPro" id="IPR024340">
    <property type="entry name" value="Sec16_CCD"/>
</dbReference>
<proteinExistence type="inferred from homology"/>
<comment type="subcellular location">
    <subcellularLocation>
        <location evidence="6">Endoplasmic reticulum membrane</location>
    </subcellularLocation>
</comment>
<dbReference type="Gene3D" id="1.25.40.1030">
    <property type="match status" value="1"/>
</dbReference>
<dbReference type="PANTHER" id="PTHR13402">
    <property type="entry name" value="RGPR-RELATED"/>
    <property type="match status" value="1"/>
</dbReference>
<comment type="function">
    <text evidence="5 6">Involved in the initiation of assembly of the COPII coat required for the formation of transport vesicles from the endoplasmic reticulum (ER) and the selection of cargo molecules. Also involved in autophagy.</text>
</comment>
<dbReference type="GO" id="GO:0007030">
    <property type="term" value="P:Golgi organization"/>
    <property type="evidence" value="ECO:0007669"/>
    <property type="project" value="TreeGrafter"/>
</dbReference>
<sequence>MNTQHQQQQQYQFDPNVHYYYDEQQQLHYYDPNTNLEYLPYTPQVHQVESRQPTPDVLLPCPEPNCNGENKPTSKFCEECGRALIISRSATPASITRGLANQHISYYPEQNYPVQRPPTAPVYQTPSSYYSQQQHQSMQDLYSLQQQQQQSDHLERAKGCPLITFGFGGKMVVSFPRSVTDYYASTVKSQAGPIQIRRMPKPKEAPLGPVLLDPKMSLKQKKKQITDYIQHRLAQLMEQQNTMATGSVEYHQLTNQWLLWRLVQVMVETDGTVNDKGKMDEAILKIIRPEAQSKEQEDTYFSLPNAIHVDEQDLSDQMLQKIEQLLLEGNRRGAVDYAIQEDLWAHALIISSCVDRQLWQQVIQQFVDRELNATPEVRQKRMFHPACGQNQALRVMYGLFSGSGALAIQEFVKMDVQHFNTAYGLQTVTPTIDWKQLAPWRTTVAMILANRTARDLEALVALGDLMKQQGWIEVAHICYLLSSPMALHSGKDAPQVRLTLLGTETNQKETELSEIVEFVQSIHTSAACMPFLQGYKLAHAWTLADHGFLDEAQRYYEAIDQCIKTWNTSVTANPYLHQGLLQQLNAFGELLEATTGKKGGDPGSWLKPKFQKKAFSSLWGTLEGSLTKFVSGEEVVPQQEPTSRKSTEIMG</sequence>
<evidence type="ECO:0000313" key="10">
    <source>
        <dbReference type="Proteomes" id="UP000093000"/>
    </source>
</evidence>
<dbReference type="AlphaFoldDB" id="A0A1C7MX49"/>
<name>A0A1C7MX49_9FUNG</name>
<dbReference type="PANTHER" id="PTHR13402:SF6">
    <property type="entry name" value="SECRETORY 16, ISOFORM I"/>
    <property type="match status" value="1"/>
</dbReference>
<keyword evidence="6" id="KW-0653">Protein transport</keyword>
<evidence type="ECO:0000259" key="7">
    <source>
        <dbReference type="Pfam" id="PF12931"/>
    </source>
</evidence>
<dbReference type="GO" id="GO:0006914">
    <property type="term" value="P:autophagy"/>
    <property type="evidence" value="ECO:0007669"/>
    <property type="project" value="UniProtKB-KW"/>
</dbReference>
<reference evidence="9 10" key="1">
    <citation type="submission" date="2016-03" db="EMBL/GenBank/DDBJ databases">
        <title>Choanephora cucurbitarum.</title>
        <authorList>
            <person name="Min B."/>
            <person name="Park H."/>
            <person name="Park J.-H."/>
            <person name="Shin H.-D."/>
            <person name="Choi I.-G."/>
        </authorList>
    </citation>
    <scope>NUCLEOTIDE SEQUENCE [LARGE SCALE GENOMIC DNA]</scope>
    <source>
        <strain evidence="9 10">KUS-F28377</strain>
    </source>
</reference>
<keyword evidence="6" id="KW-0072">Autophagy</keyword>
<gene>
    <name evidence="9" type="primary">sec16</name>
    <name evidence="9" type="ORF">A0J61_10468</name>
</gene>